<organism evidence="1 2">
    <name type="scientific">Araneus ventricosus</name>
    <name type="common">Orbweaver spider</name>
    <name type="synonym">Epeira ventricosa</name>
    <dbReference type="NCBI Taxonomy" id="182803"/>
    <lineage>
        <taxon>Eukaryota</taxon>
        <taxon>Metazoa</taxon>
        <taxon>Ecdysozoa</taxon>
        <taxon>Arthropoda</taxon>
        <taxon>Chelicerata</taxon>
        <taxon>Arachnida</taxon>
        <taxon>Araneae</taxon>
        <taxon>Araneomorphae</taxon>
        <taxon>Entelegynae</taxon>
        <taxon>Araneoidea</taxon>
        <taxon>Araneidae</taxon>
        <taxon>Araneus</taxon>
    </lineage>
</organism>
<gene>
    <name evidence="1" type="ORF">AVEN_159431_1</name>
</gene>
<protein>
    <submittedName>
        <fullName evidence="1">Uncharacterized protein</fullName>
    </submittedName>
</protein>
<name>A0A4Y2A0Y7_ARAVE</name>
<accession>A0A4Y2A0Y7</accession>
<evidence type="ECO:0000313" key="2">
    <source>
        <dbReference type="Proteomes" id="UP000499080"/>
    </source>
</evidence>
<dbReference type="EMBL" id="BGPR01000003">
    <property type="protein sequence ID" value="GBL73422.1"/>
    <property type="molecule type" value="Genomic_DNA"/>
</dbReference>
<dbReference type="OrthoDB" id="10399798at2759"/>
<dbReference type="AlphaFoldDB" id="A0A4Y2A0Y7"/>
<dbReference type="Proteomes" id="UP000499080">
    <property type="component" value="Unassembled WGS sequence"/>
</dbReference>
<evidence type="ECO:0000313" key="1">
    <source>
        <dbReference type="EMBL" id="GBL73422.1"/>
    </source>
</evidence>
<comment type="caution">
    <text evidence="1">The sequence shown here is derived from an EMBL/GenBank/DDBJ whole genome shotgun (WGS) entry which is preliminary data.</text>
</comment>
<reference evidence="1 2" key="1">
    <citation type="journal article" date="2019" name="Sci. Rep.">
        <title>Orb-weaving spider Araneus ventricosus genome elucidates the spidroin gene catalogue.</title>
        <authorList>
            <person name="Kono N."/>
            <person name="Nakamura H."/>
            <person name="Ohtoshi R."/>
            <person name="Moran D.A.P."/>
            <person name="Shinohara A."/>
            <person name="Yoshida Y."/>
            <person name="Fujiwara M."/>
            <person name="Mori M."/>
            <person name="Tomita M."/>
            <person name="Arakawa K."/>
        </authorList>
    </citation>
    <scope>NUCLEOTIDE SEQUENCE [LARGE SCALE GENOMIC DNA]</scope>
</reference>
<sequence>MYQTECKFRKKYQQTTPALLFENYYTLPDISSFVPKDTLLEGKKRSNRLFRASREAECPSDGKKKGQFILERSPLSLQLLCKHCRVYKQIVRLMDGLGSSSKSRPEKSDRCLVYINTRGYLPSEQKR</sequence>
<proteinExistence type="predicted"/>
<keyword evidence="2" id="KW-1185">Reference proteome</keyword>